<gene>
    <name evidence="10" type="ORF">Cch02nite_26050</name>
</gene>
<feature type="transmembrane region" description="Helical" evidence="8">
    <location>
        <begin position="93"/>
        <end position="126"/>
    </location>
</feature>
<dbReference type="GO" id="GO:0055085">
    <property type="term" value="P:transmembrane transport"/>
    <property type="evidence" value="ECO:0007669"/>
    <property type="project" value="InterPro"/>
</dbReference>
<dbReference type="Proteomes" id="UP000619293">
    <property type="component" value="Unassembled WGS sequence"/>
</dbReference>
<dbReference type="Gene3D" id="3.30.70.1450">
    <property type="entry name" value="Regulator of K+ conductance, C-terminal domain"/>
    <property type="match status" value="1"/>
</dbReference>
<evidence type="ECO:0000256" key="7">
    <source>
        <dbReference type="SAM" id="MobiDB-lite"/>
    </source>
</evidence>
<evidence type="ECO:0000256" key="3">
    <source>
        <dbReference type="ARBA" id="ARBA00022692"/>
    </source>
</evidence>
<name>A0A8J3JXV7_9ACTN</name>
<feature type="transmembrane region" description="Helical" evidence="8">
    <location>
        <begin position="567"/>
        <end position="585"/>
    </location>
</feature>
<dbReference type="RefSeq" id="WP_191840578.1">
    <property type="nucleotide sequence ID" value="NZ_BAAALB010000011.1"/>
</dbReference>
<feature type="transmembrane region" description="Helical" evidence="8">
    <location>
        <begin position="512"/>
        <end position="533"/>
    </location>
</feature>
<evidence type="ECO:0000256" key="1">
    <source>
        <dbReference type="ARBA" id="ARBA00004141"/>
    </source>
</evidence>
<dbReference type="AlphaFoldDB" id="A0A8J3JXV7"/>
<dbReference type="GO" id="GO:0005886">
    <property type="term" value="C:plasma membrane"/>
    <property type="evidence" value="ECO:0007669"/>
    <property type="project" value="TreeGrafter"/>
</dbReference>
<evidence type="ECO:0000313" key="11">
    <source>
        <dbReference type="Proteomes" id="UP000619293"/>
    </source>
</evidence>
<feature type="transmembrane region" description="Helical" evidence="8">
    <location>
        <begin position="605"/>
        <end position="625"/>
    </location>
</feature>
<keyword evidence="3 8" id="KW-0812">Transmembrane</keyword>
<reference evidence="10 11" key="1">
    <citation type="submission" date="2021-01" db="EMBL/GenBank/DDBJ databases">
        <title>Whole genome shotgun sequence of Catellatospora chokoriensis NBRC 107358.</title>
        <authorList>
            <person name="Komaki H."/>
            <person name="Tamura T."/>
        </authorList>
    </citation>
    <scope>NUCLEOTIDE SEQUENCE [LARGE SCALE GENOMIC DNA]</scope>
    <source>
        <strain evidence="10 11">NBRC 107358</strain>
    </source>
</reference>
<evidence type="ECO:0000256" key="4">
    <source>
        <dbReference type="ARBA" id="ARBA00022737"/>
    </source>
</evidence>
<evidence type="ECO:0000256" key="5">
    <source>
        <dbReference type="ARBA" id="ARBA00022989"/>
    </source>
</evidence>
<keyword evidence="6 8" id="KW-0472">Membrane</keyword>
<evidence type="ECO:0000256" key="8">
    <source>
        <dbReference type="SAM" id="Phobius"/>
    </source>
</evidence>
<feature type="domain" description="Citrate transporter-like" evidence="9">
    <location>
        <begin position="15"/>
        <end position="557"/>
    </location>
</feature>
<evidence type="ECO:0000259" key="9">
    <source>
        <dbReference type="Pfam" id="PF03600"/>
    </source>
</evidence>
<dbReference type="InterPro" id="IPR051679">
    <property type="entry name" value="DASS-Related_Transporters"/>
</dbReference>
<dbReference type="GO" id="GO:0006813">
    <property type="term" value="P:potassium ion transport"/>
    <property type="evidence" value="ECO:0007669"/>
    <property type="project" value="InterPro"/>
</dbReference>
<keyword evidence="4" id="KW-0677">Repeat</keyword>
<evidence type="ECO:0000313" key="10">
    <source>
        <dbReference type="EMBL" id="GIF89161.1"/>
    </source>
</evidence>
<evidence type="ECO:0000256" key="6">
    <source>
        <dbReference type="ARBA" id="ARBA00023136"/>
    </source>
</evidence>
<keyword evidence="11" id="KW-1185">Reference proteome</keyword>
<keyword evidence="5 8" id="KW-1133">Transmembrane helix</keyword>
<organism evidence="10 11">
    <name type="scientific">Catellatospora chokoriensis</name>
    <dbReference type="NCBI Taxonomy" id="310353"/>
    <lineage>
        <taxon>Bacteria</taxon>
        <taxon>Bacillati</taxon>
        <taxon>Actinomycetota</taxon>
        <taxon>Actinomycetes</taxon>
        <taxon>Micromonosporales</taxon>
        <taxon>Micromonosporaceae</taxon>
        <taxon>Catellatospora</taxon>
    </lineage>
</organism>
<sequence>MSQAALAFAILGAVVVLFAWNRLPVEVVALGAALSLYFTGLLGPAEIFAGFGDPVVIFVASLFVVSEGLDATGVTTWAGQTLMAHAGRGRTRLLMLVMLLVAGLTALITVNGAVAALLPMVVILAVRTGHAPSELAMPLAFGAHAGSMLALTGTPINVIASEAAQEAGGRGFGYFEFAMAGVPLVVGVITIAVLAGHRLLPRRTADTMPRDLSRHARTLAKQYRLDRDAHRLLVPPSVPVATGRDTAPGSAGETAGPGARVDGGRATAPAPPDPVRYPGLVLLGVQTADGVPRAAGPAGPGDVLVLSGDADTAERFAAEHGLQTLPGTAADHVPGALLNREFGVAEVVVGPRSGLVGATAFPGMVTDSGDLVVLAVQRKGHHQGPGRTALAAGDTLLVQGDWAALERNVDRDPDVLVVDSPALVRRQAVPLGPGAYRAVAVLAAMVLLLATGVVPAAVAGVLAAGAMVVLRVVTVAQAYRAVSWTTIVIIGAMIPLSVAIQRSGAAGLVAHALVAAVGDAGPYALLLGLFLVTAVLGQLISNTATALIVIPIALSAAAELGVSVRPVIMCVTVAAAAAFLTPVATPANMMVLGPGGYRFGDYWRLGSVMLAWFGVVAVLLVPLFWHF</sequence>
<dbReference type="EMBL" id="BONG01000013">
    <property type="protein sequence ID" value="GIF89161.1"/>
    <property type="molecule type" value="Genomic_DNA"/>
</dbReference>
<dbReference type="Pfam" id="PF03600">
    <property type="entry name" value="CitMHS"/>
    <property type="match status" value="1"/>
</dbReference>
<dbReference type="PANTHER" id="PTHR43652:SF1">
    <property type="entry name" value="RESPONSE REGULATOR"/>
    <property type="match status" value="1"/>
</dbReference>
<accession>A0A8J3JXV7</accession>
<proteinExistence type="predicted"/>
<feature type="transmembrane region" description="Helical" evidence="8">
    <location>
        <begin position="439"/>
        <end position="469"/>
    </location>
</feature>
<comment type="subcellular location">
    <subcellularLocation>
        <location evidence="1">Membrane</location>
        <topology evidence="1">Multi-pass membrane protein</topology>
    </subcellularLocation>
</comment>
<feature type="region of interest" description="Disordered" evidence="7">
    <location>
        <begin position="237"/>
        <end position="273"/>
    </location>
</feature>
<keyword evidence="2" id="KW-0813">Transport</keyword>
<dbReference type="PANTHER" id="PTHR43652">
    <property type="entry name" value="BASIC AMINO ACID ANTIPORTER YFCC-RELATED"/>
    <property type="match status" value="1"/>
</dbReference>
<dbReference type="InterPro" id="IPR004680">
    <property type="entry name" value="Cit_transptr-like_dom"/>
</dbReference>
<comment type="caution">
    <text evidence="10">The sequence shown here is derived from an EMBL/GenBank/DDBJ whole genome shotgun (WGS) entry which is preliminary data.</text>
</comment>
<feature type="transmembrane region" description="Helical" evidence="8">
    <location>
        <begin position="481"/>
        <end position="500"/>
    </location>
</feature>
<dbReference type="InterPro" id="IPR036721">
    <property type="entry name" value="RCK_C_sf"/>
</dbReference>
<feature type="transmembrane region" description="Helical" evidence="8">
    <location>
        <begin position="539"/>
        <end position="560"/>
    </location>
</feature>
<protein>
    <submittedName>
        <fullName evidence="10">SLC13 family permease</fullName>
    </submittedName>
</protein>
<feature type="transmembrane region" description="Helical" evidence="8">
    <location>
        <begin position="177"/>
        <end position="200"/>
    </location>
</feature>
<evidence type="ECO:0000256" key="2">
    <source>
        <dbReference type="ARBA" id="ARBA00022448"/>
    </source>
</evidence>
<dbReference type="SUPFAM" id="SSF116726">
    <property type="entry name" value="TrkA C-terminal domain-like"/>
    <property type="match status" value="1"/>
</dbReference>